<keyword evidence="3" id="KW-1185">Reference proteome</keyword>
<dbReference type="Gene3D" id="1.10.10.10">
    <property type="entry name" value="Winged helix-like DNA-binding domain superfamily/Winged helix DNA-binding domain"/>
    <property type="match status" value="1"/>
</dbReference>
<reference evidence="3" key="1">
    <citation type="journal article" date="2019" name="Int. J. Syst. Evol. Microbiol.">
        <title>The Global Catalogue of Microorganisms (GCM) 10K type strain sequencing project: providing services to taxonomists for standard genome sequencing and annotation.</title>
        <authorList>
            <consortium name="The Broad Institute Genomics Platform"/>
            <consortium name="The Broad Institute Genome Sequencing Center for Infectious Disease"/>
            <person name="Wu L."/>
            <person name="Ma J."/>
        </authorList>
    </citation>
    <scope>NUCLEOTIDE SEQUENCE [LARGE SCALE GENOMIC DNA]</scope>
    <source>
        <strain evidence="3">JCM 12165</strain>
    </source>
</reference>
<feature type="domain" description="HTH marR-type" evidence="1">
    <location>
        <begin position="1"/>
        <end position="147"/>
    </location>
</feature>
<comment type="caution">
    <text evidence="2">The sequence shown here is derived from an EMBL/GenBank/DDBJ whole genome shotgun (WGS) entry which is preliminary data.</text>
</comment>
<dbReference type="Pfam" id="PF12802">
    <property type="entry name" value="MarR_2"/>
    <property type="match status" value="1"/>
</dbReference>
<dbReference type="Proteomes" id="UP001597145">
    <property type="component" value="Unassembled WGS sequence"/>
</dbReference>
<dbReference type="SMART" id="SM00347">
    <property type="entry name" value="HTH_MARR"/>
    <property type="match status" value="1"/>
</dbReference>
<gene>
    <name evidence="2" type="ORF">ACFSCY_00435</name>
</gene>
<accession>A0ABW4FDX3</accession>
<dbReference type="PROSITE" id="PS50995">
    <property type="entry name" value="HTH_MARR_2"/>
    <property type="match status" value="1"/>
</dbReference>
<name>A0ABW4FDX3_9PSEU</name>
<dbReference type="RefSeq" id="WP_343971824.1">
    <property type="nucleotide sequence ID" value="NZ_BAAAJG010000003.1"/>
</dbReference>
<dbReference type="InterPro" id="IPR039422">
    <property type="entry name" value="MarR/SlyA-like"/>
</dbReference>
<dbReference type="PANTHER" id="PTHR33164">
    <property type="entry name" value="TRANSCRIPTIONAL REGULATOR, MARR FAMILY"/>
    <property type="match status" value="1"/>
</dbReference>
<evidence type="ECO:0000313" key="2">
    <source>
        <dbReference type="EMBL" id="MFD1527906.1"/>
    </source>
</evidence>
<dbReference type="InterPro" id="IPR036388">
    <property type="entry name" value="WH-like_DNA-bd_sf"/>
</dbReference>
<protein>
    <submittedName>
        <fullName evidence="2">MarR family winged helix-turn-helix transcriptional regulator</fullName>
    </submittedName>
</protein>
<proteinExistence type="predicted"/>
<dbReference type="InterPro" id="IPR036390">
    <property type="entry name" value="WH_DNA-bd_sf"/>
</dbReference>
<dbReference type="EMBL" id="JBHUCP010000001">
    <property type="protein sequence ID" value="MFD1527906.1"/>
    <property type="molecule type" value="Genomic_DNA"/>
</dbReference>
<evidence type="ECO:0000313" key="3">
    <source>
        <dbReference type="Proteomes" id="UP001597145"/>
    </source>
</evidence>
<organism evidence="2 3">
    <name type="scientific">Pseudonocardia aurantiaca</name>
    <dbReference type="NCBI Taxonomy" id="75290"/>
    <lineage>
        <taxon>Bacteria</taxon>
        <taxon>Bacillati</taxon>
        <taxon>Actinomycetota</taxon>
        <taxon>Actinomycetes</taxon>
        <taxon>Pseudonocardiales</taxon>
        <taxon>Pseudonocardiaceae</taxon>
        <taxon>Pseudonocardia</taxon>
    </lineage>
</organism>
<dbReference type="PANTHER" id="PTHR33164:SF99">
    <property type="entry name" value="MARR FAMILY REGULATORY PROTEIN"/>
    <property type="match status" value="1"/>
</dbReference>
<dbReference type="SUPFAM" id="SSF46785">
    <property type="entry name" value="Winged helix' DNA-binding domain"/>
    <property type="match status" value="1"/>
</dbReference>
<sequence>MAEIEDFVDEGFFAWMSVWKAQALAARGIEKAMREHAGLTLTWGEVLSRLGAAEGGRLPMTELARQVFVSKSGVSQLVTAMGKQGLVERQGDPENLRVTYAVLTDRGREVLASSTTTFLAAIREHFGRHVSPEEGRTVAAVMNRVVTAHGATPETPDAAAAIDNLYRVVGARRPQP</sequence>
<evidence type="ECO:0000259" key="1">
    <source>
        <dbReference type="PROSITE" id="PS50995"/>
    </source>
</evidence>
<dbReference type="InterPro" id="IPR000835">
    <property type="entry name" value="HTH_MarR-typ"/>
</dbReference>